<dbReference type="PANTHER" id="PTHR46632">
    <property type="entry name" value="E3 UBIQUITIN-PROTEIN LIGASE SINA-LIKE 4"/>
    <property type="match status" value="1"/>
</dbReference>
<dbReference type="GO" id="GO:0008270">
    <property type="term" value="F:zinc ion binding"/>
    <property type="evidence" value="ECO:0007669"/>
    <property type="project" value="UniProtKB-KW"/>
</dbReference>
<keyword evidence="2 5" id="KW-0863">Zinc-finger</keyword>
<evidence type="ECO:0000256" key="2">
    <source>
        <dbReference type="ARBA" id="ARBA00022771"/>
    </source>
</evidence>
<comment type="caution">
    <text evidence="7">The sequence shown here is derived from an EMBL/GenBank/DDBJ whole genome shotgun (WGS) entry which is preliminary data.</text>
</comment>
<dbReference type="InterPro" id="IPR013083">
    <property type="entry name" value="Znf_RING/FYVE/PHD"/>
</dbReference>
<dbReference type="Gene3D" id="3.30.40.10">
    <property type="entry name" value="Zinc/RING finger domain, C3HC4 (zinc finger)"/>
    <property type="match status" value="1"/>
</dbReference>
<dbReference type="GO" id="GO:0016567">
    <property type="term" value="P:protein ubiquitination"/>
    <property type="evidence" value="ECO:0007669"/>
    <property type="project" value="UniProtKB-UniPathway"/>
</dbReference>
<protein>
    <recommendedName>
        <fullName evidence="6">SIAH-type domain-containing protein</fullName>
    </recommendedName>
</protein>
<gene>
    <name evidence="7" type="ORF">EJB05_22275</name>
</gene>
<dbReference type="Proteomes" id="UP000324897">
    <property type="component" value="Chromosome 1"/>
</dbReference>
<evidence type="ECO:0000256" key="1">
    <source>
        <dbReference type="ARBA" id="ARBA00022723"/>
    </source>
</evidence>
<dbReference type="UniPathway" id="UPA00143"/>
<evidence type="ECO:0000313" key="8">
    <source>
        <dbReference type="Proteomes" id="UP000324897"/>
    </source>
</evidence>
<sequence length="324" mass="34390">MDAAEKTSVDESQISPMFDVSRFHCRACLGALKPPTFTVCSVAHPSASIVWSQQEINLDPSRSCCQCEGGHLVCGTCLDDHAQVCTGADVYIACSDEHFIVRDAKLPCFFSEFGCNSRSVTYKAAADHERVCQWAPCYCPALGCETFTSPARLVDHFRAAHAWPVTEVSHGKPSQLTMPPVGSLRDGVHVLVTKEEQSVFLVSASTSPFGAATEVSLVCVRANGDPAPGVPQFKCRLWVESPRAGVDPASVTFPVESKDMSGWFVAAKHGSFLTVTPDLLRDASGDTPVLINVASTELVAAAAAASTETASLPTLPASSSGRLP</sequence>
<evidence type="ECO:0000256" key="3">
    <source>
        <dbReference type="ARBA" id="ARBA00022833"/>
    </source>
</evidence>
<dbReference type="InterPro" id="IPR013010">
    <property type="entry name" value="Znf_SIAH"/>
</dbReference>
<dbReference type="InterPro" id="IPR044286">
    <property type="entry name" value="SINL_plant"/>
</dbReference>
<dbReference type="OrthoDB" id="4788989at2759"/>
<dbReference type="PANTHER" id="PTHR46632:SF9">
    <property type="entry name" value="RING-TYPE E3 UBIQUITIN TRANSFERASE"/>
    <property type="match status" value="1"/>
</dbReference>
<reference evidence="7 8" key="1">
    <citation type="journal article" date="2019" name="Sci. Rep.">
        <title>A high-quality genome of Eragrostis curvula grass provides insights into Poaceae evolution and supports new strategies to enhance forage quality.</title>
        <authorList>
            <person name="Carballo J."/>
            <person name="Santos B.A.C.M."/>
            <person name="Zappacosta D."/>
            <person name="Garbus I."/>
            <person name="Selva J.P."/>
            <person name="Gallo C.A."/>
            <person name="Diaz A."/>
            <person name="Albertini E."/>
            <person name="Caccamo M."/>
            <person name="Echenique V."/>
        </authorList>
    </citation>
    <scope>NUCLEOTIDE SEQUENCE [LARGE SCALE GENOMIC DNA]</scope>
    <source>
        <strain evidence="8">cv. Victoria</strain>
        <tissue evidence="7">Leaf</tissue>
    </source>
</reference>
<feature type="domain" description="SIAH-type" evidence="6">
    <location>
        <begin position="103"/>
        <end position="162"/>
    </location>
</feature>
<dbReference type="Gramene" id="TVU30644">
    <property type="protein sequence ID" value="TVU30644"/>
    <property type="gene ID" value="EJB05_22275"/>
</dbReference>
<keyword evidence="8" id="KW-1185">Reference proteome</keyword>
<evidence type="ECO:0000313" key="7">
    <source>
        <dbReference type="EMBL" id="TVU30644.1"/>
    </source>
</evidence>
<accession>A0A5J9V550</accession>
<evidence type="ECO:0000259" key="6">
    <source>
        <dbReference type="PROSITE" id="PS51081"/>
    </source>
</evidence>
<organism evidence="7 8">
    <name type="scientific">Eragrostis curvula</name>
    <name type="common">weeping love grass</name>
    <dbReference type="NCBI Taxonomy" id="38414"/>
    <lineage>
        <taxon>Eukaryota</taxon>
        <taxon>Viridiplantae</taxon>
        <taxon>Streptophyta</taxon>
        <taxon>Embryophyta</taxon>
        <taxon>Tracheophyta</taxon>
        <taxon>Spermatophyta</taxon>
        <taxon>Magnoliopsida</taxon>
        <taxon>Liliopsida</taxon>
        <taxon>Poales</taxon>
        <taxon>Poaceae</taxon>
        <taxon>PACMAD clade</taxon>
        <taxon>Chloridoideae</taxon>
        <taxon>Eragrostideae</taxon>
        <taxon>Eragrostidinae</taxon>
        <taxon>Eragrostis</taxon>
    </lineage>
</organism>
<dbReference type="PROSITE" id="PS51081">
    <property type="entry name" value="ZF_SIAH"/>
    <property type="match status" value="1"/>
</dbReference>
<dbReference type="SUPFAM" id="SSF49599">
    <property type="entry name" value="TRAF domain-like"/>
    <property type="match status" value="1"/>
</dbReference>
<evidence type="ECO:0000256" key="5">
    <source>
        <dbReference type="PROSITE-ProRule" id="PRU00455"/>
    </source>
</evidence>
<name>A0A5J9V550_9POAL</name>
<keyword evidence="3" id="KW-0862">Zinc</keyword>
<proteinExistence type="predicted"/>
<dbReference type="AlphaFoldDB" id="A0A5J9V550"/>
<keyword evidence="1" id="KW-0479">Metal-binding</keyword>
<dbReference type="EMBL" id="RWGY01000011">
    <property type="protein sequence ID" value="TVU30644.1"/>
    <property type="molecule type" value="Genomic_DNA"/>
</dbReference>
<feature type="non-terminal residue" evidence="7">
    <location>
        <position position="1"/>
    </location>
</feature>
<dbReference type="Pfam" id="PF21361">
    <property type="entry name" value="Sina_ZnF"/>
    <property type="match status" value="1"/>
</dbReference>
<evidence type="ECO:0000256" key="4">
    <source>
        <dbReference type="ARBA" id="ARBA00024004"/>
    </source>
</evidence>
<comment type="function">
    <text evidence="4">E3 ubiquitin-protein ligase that mediates ubiquitination and subsequent proteasomal degradation of target proteins. E3 ubiquitin ligases accept ubiquitin from an E2 ubiquitin-conjugating enzyme in the form of a thioester and then directly transfers the ubiquitin to targeted substrates. It probably triggers the ubiquitin-mediated degradation of different substrates.</text>
</comment>